<evidence type="ECO:0000313" key="2">
    <source>
        <dbReference type="EMBL" id="GJC89901.1"/>
    </source>
</evidence>
<accession>A0AA37H0T7</accession>
<organism evidence="2 3">
    <name type="scientific">Colletotrichum liriopes</name>
    <dbReference type="NCBI Taxonomy" id="708192"/>
    <lineage>
        <taxon>Eukaryota</taxon>
        <taxon>Fungi</taxon>
        <taxon>Dikarya</taxon>
        <taxon>Ascomycota</taxon>
        <taxon>Pezizomycotina</taxon>
        <taxon>Sordariomycetes</taxon>
        <taxon>Hypocreomycetidae</taxon>
        <taxon>Glomerellales</taxon>
        <taxon>Glomerellaceae</taxon>
        <taxon>Colletotrichum</taxon>
        <taxon>Colletotrichum spaethianum species complex</taxon>
    </lineage>
</organism>
<name>A0AA37H0T7_9PEZI</name>
<keyword evidence="3" id="KW-1185">Reference proteome</keyword>
<dbReference type="EMBL" id="BPPX01000046">
    <property type="protein sequence ID" value="GJC89901.1"/>
    <property type="molecule type" value="Genomic_DNA"/>
</dbReference>
<evidence type="ECO:0000313" key="3">
    <source>
        <dbReference type="Proteomes" id="UP001055172"/>
    </source>
</evidence>
<feature type="region of interest" description="Disordered" evidence="1">
    <location>
        <begin position="43"/>
        <end position="63"/>
    </location>
</feature>
<sequence>MKIDDLQLTKYNFHPSWWLKQPFHLHGALLKIGLSYRHFAPQTTRGPCPNSAPSSNTSGHLRV</sequence>
<dbReference type="AlphaFoldDB" id="A0AA37H0T7"/>
<reference evidence="2 3" key="1">
    <citation type="submission" date="2021-07" db="EMBL/GenBank/DDBJ databases">
        <title>Genome data of Colletotrichum spaethianum.</title>
        <authorList>
            <person name="Utami Y.D."/>
            <person name="Hiruma K."/>
        </authorList>
    </citation>
    <scope>NUCLEOTIDE SEQUENCE [LARGE SCALE GENOMIC DNA]</scope>
    <source>
        <strain evidence="2 3">MAFF 242679</strain>
    </source>
</reference>
<protein>
    <submittedName>
        <fullName evidence="2">Uncharacterized protein</fullName>
    </submittedName>
</protein>
<comment type="caution">
    <text evidence="2">The sequence shown here is derived from an EMBL/GenBank/DDBJ whole genome shotgun (WGS) entry which is preliminary data.</text>
</comment>
<proteinExistence type="predicted"/>
<gene>
    <name evidence="2" type="ORF">ColLi_12739</name>
</gene>
<dbReference type="Proteomes" id="UP001055172">
    <property type="component" value="Unassembled WGS sequence"/>
</dbReference>
<evidence type="ECO:0000256" key="1">
    <source>
        <dbReference type="SAM" id="MobiDB-lite"/>
    </source>
</evidence>